<dbReference type="PRINTS" id="PR00081">
    <property type="entry name" value="GDHRDH"/>
</dbReference>
<proteinExistence type="inferred from homology"/>
<dbReference type="GO" id="GO:0016616">
    <property type="term" value="F:oxidoreductase activity, acting on the CH-OH group of donors, NAD or NADP as acceptor"/>
    <property type="evidence" value="ECO:0007669"/>
    <property type="project" value="UniProtKB-ARBA"/>
</dbReference>
<dbReference type="PANTHER" id="PTHR42760">
    <property type="entry name" value="SHORT-CHAIN DEHYDROGENASES/REDUCTASES FAMILY MEMBER"/>
    <property type="match status" value="1"/>
</dbReference>
<gene>
    <name evidence="3" type="ORF">EPJ69_04225</name>
</gene>
<dbReference type="AlphaFoldDB" id="A0A5C8E7L5"/>
<dbReference type="SUPFAM" id="SSF51735">
    <property type="entry name" value="NAD(P)-binding Rossmann-fold domains"/>
    <property type="match status" value="1"/>
</dbReference>
<dbReference type="InterPro" id="IPR020904">
    <property type="entry name" value="Sc_DH/Rdtase_CS"/>
</dbReference>
<evidence type="ECO:0000313" key="4">
    <source>
        <dbReference type="Proteomes" id="UP000324707"/>
    </source>
</evidence>
<evidence type="ECO:0000256" key="1">
    <source>
        <dbReference type="ARBA" id="ARBA00006484"/>
    </source>
</evidence>
<dbReference type="InterPro" id="IPR036291">
    <property type="entry name" value="NAD(P)-bd_dom_sf"/>
</dbReference>
<dbReference type="RefSeq" id="WP_147736310.1">
    <property type="nucleotide sequence ID" value="NZ_SAXX01000011.1"/>
</dbReference>
<evidence type="ECO:0000256" key="2">
    <source>
        <dbReference type="ARBA" id="ARBA00023002"/>
    </source>
</evidence>
<dbReference type="PRINTS" id="PR00080">
    <property type="entry name" value="SDRFAMILY"/>
</dbReference>
<keyword evidence="2" id="KW-0560">Oxidoreductase</keyword>
<dbReference type="PANTHER" id="PTHR42760:SF115">
    <property type="entry name" value="3-OXOACYL-[ACYL-CARRIER-PROTEIN] REDUCTASE FABG"/>
    <property type="match status" value="1"/>
</dbReference>
<evidence type="ECO:0000313" key="3">
    <source>
        <dbReference type="EMBL" id="TXJ33593.1"/>
    </source>
</evidence>
<dbReference type="FunFam" id="3.40.50.720:FF:000240">
    <property type="entry name" value="SDR family oxidoreductase"/>
    <property type="match status" value="1"/>
</dbReference>
<accession>A0A5C8E7L5</accession>
<dbReference type="GO" id="GO:0005975">
    <property type="term" value="P:carbohydrate metabolic process"/>
    <property type="evidence" value="ECO:0007669"/>
    <property type="project" value="UniProtKB-ARBA"/>
</dbReference>
<dbReference type="EMBL" id="SAXX01000011">
    <property type="protein sequence ID" value="TXJ33593.1"/>
    <property type="molecule type" value="Genomic_DNA"/>
</dbReference>
<dbReference type="PROSITE" id="PS00061">
    <property type="entry name" value="ADH_SHORT"/>
    <property type="match status" value="1"/>
</dbReference>
<dbReference type="InterPro" id="IPR002347">
    <property type="entry name" value="SDR_fam"/>
</dbReference>
<sequence length="255" mass="27800">MSYLDELFSLRGKTAIITGGGRGIGQVVALGLSKAQADIVILSRSDASQTIKLINDNGGKSYHIKCDVTNEKEVNKSLEKILNDSGSIDILFNNAGICIHKSTFETSIEEFRQVIETNLIGQFIMARAVGKIMVDKNIKGNIINMASMSGLIVNIPQWQCSYNSSKAAVIHMTKSLAIEWADYGIRVNSISPGYIGTPMSTDTPKELKDKWMPLIPYHRMGKPEELIPAILYLCSDASGYTTGSDIIVDGGYVCV</sequence>
<name>A0A5C8E7L5_9SPIR</name>
<comment type="caution">
    <text evidence="3">The sequence shown here is derived from an EMBL/GenBank/DDBJ whole genome shotgun (WGS) entry which is preliminary data.</text>
</comment>
<reference evidence="3 4" key="1">
    <citation type="journal article" date="1992" name="Lakartidningen">
        <title>[Penicillin V and not amoxicillin is the first choice preparation in acute otitis].</title>
        <authorList>
            <person name="Kamme C."/>
            <person name="Lundgren K."/>
            <person name="Prellner K."/>
        </authorList>
    </citation>
    <scope>NUCLEOTIDE SEQUENCE [LARGE SCALE GENOMIC DNA]</scope>
    <source>
        <strain evidence="3 4">PC5538III-lc</strain>
    </source>
</reference>
<dbReference type="Pfam" id="PF13561">
    <property type="entry name" value="adh_short_C2"/>
    <property type="match status" value="1"/>
</dbReference>
<protein>
    <submittedName>
        <fullName evidence="3">SDR family oxidoreductase</fullName>
    </submittedName>
</protein>
<organism evidence="3 4">
    <name type="scientific">Brachyspira aalborgi</name>
    <dbReference type="NCBI Taxonomy" id="29522"/>
    <lineage>
        <taxon>Bacteria</taxon>
        <taxon>Pseudomonadati</taxon>
        <taxon>Spirochaetota</taxon>
        <taxon>Spirochaetia</taxon>
        <taxon>Brachyspirales</taxon>
        <taxon>Brachyspiraceae</taxon>
        <taxon>Brachyspira</taxon>
    </lineage>
</organism>
<dbReference type="Gene3D" id="3.40.50.720">
    <property type="entry name" value="NAD(P)-binding Rossmann-like Domain"/>
    <property type="match status" value="1"/>
</dbReference>
<comment type="similarity">
    <text evidence="1">Belongs to the short-chain dehydrogenases/reductases (SDR) family.</text>
</comment>
<dbReference type="Proteomes" id="UP000324707">
    <property type="component" value="Unassembled WGS sequence"/>
</dbReference>